<keyword evidence="1" id="KW-0732">Signal</keyword>
<comment type="caution">
    <text evidence="3">The sequence shown here is derived from an EMBL/GenBank/DDBJ whole genome shotgun (WGS) entry which is preliminary data.</text>
</comment>
<evidence type="ECO:0000256" key="1">
    <source>
        <dbReference type="SAM" id="SignalP"/>
    </source>
</evidence>
<dbReference type="InterPro" id="IPR009739">
    <property type="entry name" value="LprI-like_N"/>
</dbReference>
<sequence length="147" mass="17211">MKKIVFLFSTLLLSHTLMAADQKDITADNAVDQCLDKYYEFSSECLEDLNDKTEAELKKAYETKLKSLERVDYTTWWMGDEDRKKRMIEAFRKSQRDWLTYRDGYCDVATIGEQETHFIGAASVGCNINMNKRRIKEIQLTVVETTR</sequence>
<reference evidence="3" key="1">
    <citation type="submission" date="2016-12" db="EMBL/GenBank/DDBJ databases">
        <title>Analysis of the Molecular Diversity Among Cronobacter Species Isolated from Filth Flies Using a Pan Genomic DNA Microarray.</title>
        <authorList>
            <person name="Pava-Ripoll M."/>
            <person name="Tall B."/>
            <person name="Farber J."/>
            <person name="Fanning S."/>
            <person name="Lehner A."/>
            <person name="Stephan R."/>
            <person name="Pagotto F."/>
            <person name="Iverson C."/>
            <person name="Ziobro G."/>
            <person name="Miller A."/>
            <person name="Pearson R."/>
            <person name="Yan Q."/>
            <person name="Kim M."/>
            <person name="Jeong S."/>
            <person name="Park J."/>
            <person name="Jun S."/>
            <person name="Choi H."/>
            <person name="Chung T."/>
            <person name="Yoo Y."/>
            <person name="Park E."/>
            <person name="Hwang S."/>
            <person name="Lee B."/>
            <person name="Sathyamoorthy V."/>
            <person name="Carter L."/>
            <person name="Mammel M."/>
            <person name="Jackson S."/>
            <person name="Kothary M."/>
            <person name="Patel I."/>
            <person name="Grim C."/>
            <person name="Gopinath G."/>
            <person name="Gangiredla J."/>
            <person name="Chase H."/>
        </authorList>
    </citation>
    <scope>NUCLEOTIDE SEQUENCE [LARGE SCALE GENOMIC DNA]</scope>
    <source>
        <strain evidence="3">MOD1-Sh41s</strain>
    </source>
</reference>
<feature type="domain" description="Lysozyme inhibitor LprI-like N-terminal" evidence="2">
    <location>
        <begin position="43"/>
        <end position="137"/>
    </location>
</feature>
<dbReference type="OrthoDB" id="6564264at2"/>
<organism evidence="3">
    <name type="scientific">Cronobacter turicensis</name>
    <dbReference type="NCBI Taxonomy" id="413502"/>
    <lineage>
        <taxon>Bacteria</taxon>
        <taxon>Pseudomonadati</taxon>
        <taxon>Pseudomonadota</taxon>
        <taxon>Gammaproteobacteria</taxon>
        <taxon>Enterobacterales</taxon>
        <taxon>Enterobacteriaceae</taxon>
        <taxon>Cronobacter</taxon>
    </lineage>
</organism>
<feature type="chain" id="PRO_5015525827" evidence="1">
    <location>
        <begin position="20"/>
        <end position="147"/>
    </location>
</feature>
<feature type="signal peptide" evidence="1">
    <location>
        <begin position="1"/>
        <end position="19"/>
    </location>
</feature>
<dbReference type="RefSeq" id="WP_075199731.1">
    <property type="nucleotide sequence ID" value="NZ_CP187984.1"/>
</dbReference>
<evidence type="ECO:0000313" key="3">
    <source>
        <dbReference type="EMBL" id="PUX16120.1"/>
    </source>
</evidence>
<accession>A0A2T7AVI8</accession>
<dbReference type="AlphaFoldDB" id="A0A2T7AVI8"/>
<dbReference type="Pfam" id="PF07007">
    <property type="entry name" value="LprI"/>
    <property type="match status" value="1"/>
</dbReference>
<proteinExistence type="predicted"/>
<gene>
    <name evidence="3" type="ORF">BS411_21820</name>
</gene>
<dbReference type="EMBL" id="MSAG01000056">
    <property type="protein sequence ID" value="PUX16120.1"/>
    <property type="molecule type" value="Genomic_DNA"/>
</dbReference>
<name>A0A2T7AVI8_9ENTR</name>
<protein>
    <submittedName>
        <fullName evidence="3">DUF1311 domain-containing protein</fullName>
    </submittedName>
</protein>
<evidence type="ECO:0000259" key="2">
    <source>
        <dbReference type="Pfam" id="PF07007"/>
    </source>
</evidence>
<dbReference type="Gene3D" id="1.20.1270.180">
    <property type="match status" value="1"/>
</dbReference>